<comment type="function">
    <text evidence="9">This promotes the activity of RNA polymerase II.</text>
</comment>
<dbReference type="SUPFAM" id="SSF56784">
    <property type="entry name" value="HAD-like"/>
    <property type="match status" value="1"/>
</dbReference>
<dbReference type="InterPro" id="IPR036420">
    <property type="entry name" value="BRCT_dom_sf"/>
</dbReference>
<feature type="region of interest" description="Disordered" evidence="10">
    <location>
        <begin position="215"/>
        <end position="257"/>
    </location>
</feature>
<dbReference type="InterPro" id="IPR011947">
    <property type="entry name" value="FCP1_euk"/>
</dbReference>
<dbReference type="Proteomes" id="UP000005204">
    <property type="component" value="Unassembled WGS sequence"/>
</dbReference>
<dbReference type="CDD" id="cd17729">
    <property type="entry name" value="BRCT_CTDP1"/>
    <property type="match status" value="1"/>
</dbReference>
<dbReference type="InterPro" id="IPR023214">
    <property type="entry name" value="HAD_sf"/>
</dbReference>
<feature type="compositionally biased region" description="Acidic residues" evidence="10">
    <location>
        <begin position="577"/>
        <end position="587"/>
    </location>
</feature>
<dbReference type="Gene3D" id="1.10.287.10">
    <property type="entry name" value="S15/NS1, RNA-binding"/>
    <property type="match status" value="1"/>
</dbReference>
<dbReference type="InterPro" id="IPR015388">
    <property type="entry name" value="FCP1_C"/>
</dbReference>
<evidence type="ECO:0000259" key="11">
    <source>
        <dbReference type="PROSITE" id="PS50172"/>
    </source>
</evidence>
<keyword evidence="3 9" id="KW-0378">Hydrolase</keyword>
<dbReference type="Pfam" id="PF09309">
    <property type="entry name" value="FCP1_C"/>
    <property type="match status" value="1"/>
</dbReference>
<feature type="domain" description="FCP1 homology" evidence="12">
    <location>
        <begin position="53"/>
        <end position="218"/>
    </location>
</feature>
<dbReference type="PROSITE" id="PS50172">
    <property type="entry name" value="BRCT"/>
    <property type="match status" value="1"/>
</dbReference>
<evidence type="ECO:0000256" key="5">
    <source>
        <dbReference type="ARBA" id="ARBA00023242"/>
    </source>
</evidence>
<reference evidence="13" key="2">
    <citation type="submission" date="2022-06" db="UniProtKB">
        <authorList>
            <consortium name="EnsemblMetazoa"/>
        </authorList>
    </citation>
    <scope>IDENTIFICATION</scope>
    <source>
        <strain evidence="13">p50T (Dazao)</strain>
    </source>
</reference>
<dbReference type="Pfam" id="PF00533">
    <property type="entry name" value="BRCT"/>
    <property type="match status" value="1"/>
</dbReference>
<dbReference type="PANTHER" id="PTHR23081">
    <property type="entry name" value="RNA POLYMERASE II CTD PHOSPHATASE"/>
    <property type="match status" value="1"/>
</dbReference>
<dbReference type="GO" id="GO:0008420">
    <property type="term" value="F:RNA polymerase II CTD heptapeptide repeat phosphatase activity"/>
    <property type="evidence" value="ECO:0007669"/>
    <property type="project" value="UniProtKB-UniRule"/>
</dbReference>
<dbReference type="NCBIfam" id="TIGR02250">
    <property type="entry name" value="FCP1_euk"/>
    <property type="match status" value="1"/>
</dbReference>
<evidence type="ECO:0000256" key="9">
    <source>
        <dbReference type="RuleBase" id="RU366066"/>
    </source>
</evidence>
<feature type="compositionally biased region" description="Low complexity" evidence="10">
    <location>
        <begin position="449"/>
        <end position="459"/>
    </location>
</feature>
<reference evidence="14" key="1">
    <citation type="journal article" date="2008" name="Insect Biochem. Mol. Biol.">
        <title>The genome of a lepidopteran model insect, the silkworm Bombyx mori.</title>
        <authorList>
            <consortium name="International Silkworm Genome Consortium"/>
        </authorList>
    </citation>
    <scope>NUCLEOTIDE SEQUENCE [LARGE SCALE GENOMIC DNA]</scope>
    <source>
        <strain evidence="14">p50T</strain>
    </source>
</reference>
<evidence type="ECO:0000256" key="7">
    <source>
        <dbReference type="ARBA" id="ARBA00047761"/>
    </source>
</evidence>
<keyword evidence="14" id="KW-1185">Reference proteome</keyword>
<keyword evidence="5 9" id="KW-0539">Nucleus</keyword>
<dbReference type="Gene3D" id="3.40.50.1000">
    <property type="entry name" value="HAD superfamily/HAD-like"/>
    <property type="match status" value="1"/>
</dbReference>
<keyword evidence="4" id="KW-0904">Protein phosphatase</keyword>
<proteinExistence type="predicted"/>
<dbReference type="InterPro" id="IPR039189">
    <property type="entry name" value="Fcp1"/>
</dbReference>
<dbReference type="EnsemblMetazoa" id="XM_012694785.3">
    <property type="protein sequence ID" value="XP_012550239.1"/>
    <property type="gene ID" value="LOC101737093"/>
</dbReference>
<dbReference type="InterPro" id="IPR001357">
    <property type="entry name" value="BRCT_dom"/>
</dbReference>
<dbReference type="FunFam" id="3.40.50.10190:FF:000007">
    <property type="entry name" value="RNA polymerase II subunit A C-terminal domain phosphatase"/>
    <property type="match status" value="1"/>
</dbReference>
<dbReference type="GO" id="GO:0005634">
    <property type="term" value="C:nucleus"/>
    <property type="evidence" value="ECO:0007669"/>
    <property type="project" value="UniProtKB-SubCell"/>
</dbReference>
<feature type="compositionally biased region" description="Basic and acidic residues" evidence="10">
    <location>
        <begin position="531"/>
        <end position="549"/>
    </location>
</feature>
<evidence type="ECO:0000256" key="4">
    <source>
        <dbReference type="ARBA" id="ARBA00022912"/>
    </source>
</evidence>
<evidence type="ECO:0000256" key="10">
    <source>
        <dbReference type="SAM" id="MobiDB-lite"/>
    </source>
</evidence>
<feature type="domain" description="BRCT" evidence="11">
    <location>
        <begin position="345"/>
        <end position="443"/>
    </location>
</feature>
<dbReference type="PANTHER" id="PTHR23081:SF36">
    <property type="entry name" value="RNA POLYMERASE II SUBUNIT A C-TERMINAL DOMAIN PHOSPHATASE"/>
    <property type="match status" value="1"/>
</dbReference>
<evidence type="ECO:0000256" key="3">
    <source>
        <dbReference type="ARBA" id="ARBA00022801"/>
    </source>
</evidence>
<evidence type="ECO:0000256" key="2">
    <source>
        <dbReference type="ARBA" id="ARBA00013081"/>
    </source>
</evidence>
<protein>
    <recommendedName>
        <fullName evidence="6 9">RNA polymerase II subunit A C-terminal domain phosphatase</fullName>
        <ecNumber evidence="2 9">3.1.3.16</ecNumber>
    </recommendedName>
</protein>
<dbReference type="CDD" id="cd07521">
    <property type="entry name" value="HAD_FCP1-like"/>
    <property type="match status" value="1"/>
</dbReference>
<feature type="compositionally biased region" description="Polar residues" evidence="10">
    <location>
        <begin position="222"/>
        <end position="231"/>
    </location>
</feature>
<evidence type="ECO:0000313" key="13">
    <source>
        <dbReference type="EnsemblMetazoa" id="XP_012550239.1"/>
    </source>
</evidence>
<accession>A0A8R2GA91</accession>
<dbReference type="Pfam" id="PF03031">
    <property type="entry name" value="NIF"/>
    <property type="match status" value="1"/>
</dbReference>
<dbReference type="SUPFAM" id="SSF52113">
    <property type="entry name" value="BRCT domain"/>
    <property type="match status" value="1"/>
</dbReference>
<comment type="catalytic activity">
    <reaction evidence="8 9">
        <text>O-phospho-L-threonyl-[protein] + H2O = L-threonyl-[protein] + phosphate</text>
        <dbReference type="Rhea" id="RHEA:47004"/>
        <dbReference type="Rhea" id="RHEA-COMP:11060"/>
        <dbReference type="Rhea" id="RHEA-COMP:11605"/>
        <dbReference type="ChEBI" id="CHEBI:15377"/>
        <dbReference type="ChEBI" id="CHEBI:30013"/>
        <dbReference type="ChEBI" id="CHEBI:43474"/>
        <dbReference type="ChEBI" id="CHEBI:61977"/>
        <dbReference type="EC" id="3.1.3.16"/>
    </reaction>
</comment>
<organism evidence="13 14">
    <name type="scientific">Bombyx mori</name>
    <name type="common">Silk moth</name>
    <dbReference type="NCBI Taxonomy" id="7091"/>
    <lineage>
        <taxon>Eukaryota</taxon>
        <taxon>Metazoa</taxon>
        <taxon>Ecdysozoa</taxon>
        <taxon>Arthropoda</taxon>
        <taxon>Hexapoda</taxon>
        <taxon>Insecta</taxon>
        <taxon>Pterygota</taxon>
        <taxon>Neoptera</taxon>
        <taxon>Endopterygota</taxon>
        <taxon>Lepidoptera</taxon>
        <taxon>Glossata</taxon>
        <taxon>Ditrysia</taxon>
        <taxon>Bombycoidea</taxon>
        <taxon>Bombycidae</taxon>
        <taxon>Bombycinae</taxon>
        <taxon>Bombyx</taxon>
    </lineage>
</organism>
<dbReference type="EC" id="3.1.3.16" evidence="2 9"/>
<name>A0A8R2GA91_BOMMO</name>
<dbReference type="Gene3D" id="3.40.50.10190">
    <property type="entry name" value="BRCT domain"/>
    <property type="match status" value="1"/>
</dbReference>
<dbReference type="PROSITE" id="PS50969">
    <property type="entry name" value="FCP1"/>
    <property type="match status" value="1"/>
</dbReference>
<gene>
    <name evidence="13" type="primary">101737093</name>
</gene>
<sequence>MMEMCAECGADLRSEETKKLDVAIVPMVHSVPELKVSEELAQKLGKEDAERLLKDRKLVLLVDLDQTLVHTTNDNIPPNLKGVLHFFLRGPGGPGRWCHTRLRPRTQEFLESAAKNYELHICTFGARQYAHAVAELLDPEKKYFSHRILSRDECFDPRTKAANLKALFPCGDNMVCIIDDREDVWRHAANLIHVRPYSFFQSTGDINAPPPIEEKPKLTIGKNGTQPQVQEMPTLDAEPDENLEKPANNFEKPTEGSNGKVIKEVMEEKPVDIKEGNEKIEEVELPPAEPVWTETSDGQIEVEDPDDYLIYLEDILKRIHKHFYDVYDKMGQKQIPDLKIVIPEVKSEVLTGTSLVFSGLVPTHQKLETSRAYLVARSLGAEVTQDFTDKTTHLVAVRAGTAKVNTSRRMTEKKSSKLHVVTPDWLWSCAERWERVEEKLYTLQRGGQSSCRRPPAHCSSPPPPPAPVAALRRRTPSGRFMDTINPLLSFSSDDIADMDREVEDIFNESDESSTDDEKPSQDDVDDEENLKEDQLIRIDEESTQDRLQETQDSSNESENDEEQPRPRKRPRKSTPPSDEEPPDDDDSSWNLMGAALEREFLAQD</sequence>
<dbReference type="InterPro" id="IPR036412">
    <property type="entry name" value="HAD-like_sf"/>
</dbReference>
<evidence type="ECO:0000313" key="14">
    <source>
        <dbReference type="Proteomes" id="UP000005204"/>
    </source>
</evidence>
<evidence type="ECO:0000256" key="1">
    <source>
        <dbReference type="ARBA" id="ARBA00004123"/>
    </source>
</evidence>
<dbReference type="SMART" id="SM00292">
    <property type="entry name" value="BRCT"/>
    <property type="match status" value="1"/>
</dbReference>
<feature type="region of interest" description="Disordered" evidence="10">
    <location>
        <begin position="506"/>
        <end position="590"/>
    </location>
</feature>
<dbReference type="AlphaFoldDB" id="A0A8R2GA91"/>
<evidence type="ECO:0000256" key="6">
    <source>
        <dbReference type="ARBA" id="ARBA00040602"/>
    </source>
</evidence>
<dbReference type="SMART" id="SM00577">
    <property type="entry name" value="CPDc"/>
    <property type="match status" value="1"/>
</dbReference>
<evidence type="ECO:0000256" key="8">
    <source>
        <dbReference type="ARBA" id="ARBA00048336"/>
    </source>
</evidence>
<feature type="region of interest" description="Disordered" evidence="10">
    <location>
        <begin position="446"/>
        <end position="468"/>
    </location>
</feature>
<comment type="catalytic activity">
    <reaction evidence="7 9">
        <text>O-phospho-L-seryl-[protein] + H2O = L-seryl-[protein] + phosphate</text>
        <dbReference type="Rhea" id="RHEA:20629"/>
        <dbReference type="Rhea" id="RHEA-COMP:9863"/>
        <dbReference type="Rhea" id="RHEA-COMP:11604"/>
        <dbReference type="ChEBI" id="CHEBI:15377"/>
        <dbReference type="ChEBI" id="CHEBI:29999"/>
        <dbReference type="ChEBI" id="CHEBI:43474"/>
        <dbReference type="ChEBI" id="CHEBI:83421"/>
        <dbReference type="EC" id="3.1.3.16"/>
    </reaction>
</comment>
<comment type="subcellular location">
    <subcellularLocation>
        <location evidence="1 9">Nucleus</location>
    </subcellularLocation>
</comment>
<dbReference type="InterPro" id="IPR004274">
    <property type="entry name" value="FCP1_dom"/>
</dbReference>
<evidence type="ECO:0000259" key="12">
    <source>
        <dbReference type="PROSITE" id="PS50969"/>
    </source>
</evidence>